<dbReference type="Gene3D" id="3.40.640.10">
    <property type="entry name" value="Type I PLP-dependent aspartate aminotransferase-like (Major domain)"/>
    <property type="match status" value="1"/>
</dbReference>
<evidence type="ECO:0000256" key="1">
    <source>
        <dbReference type="ARBA" id="ARBA00008954"/>
    </source>
</evidence>
<accession>A0A4U6RIA1</accession>
<protein>
    <submittedName>
        <fullName evidence="4">Aspartate aminotransferase family protein</fullName>
    </submittedName>
</protein>
<keyword evidence="4" id="KW-0808">Transferase</keyword>
<dbReference type="PANTHER" id="PTHR43094:SF1">
    <property type="entry name" value="AMINOTRANSFERASE CLASS-III"/>
    <property type="match status" value="1"/>
</dbReference>
<gene>
    <name evidence="4" type="ORF">FDV58_34385</name>
</gene>
<evidence type="ECO:0000313" key="4">
    <source>
        <dbReference type="EMBL" id="TKV74079.1"/>
    </source>
</evidence>
<organism evidence="4 5">
    <name type="scientific">Bradyrhizobium elkanii</name>
    <dbReference type="NCBI Taxonomy" id="29448"/>
    <lineage>
        <taxon>Bacteria</taxon>
        <taxon>Pseudomonadati</taxon>
        <taxon>Pseudomonadota</taxon>
        <taxon>Alphaproteobacteria</taxon>
        <taxon>Hyphomicrobiales</taxon>
        <taxon>Nitrobacteraceae</taxon>
        <taxon>Bradyrhizobium</taxon>
    </lineage>
</organism>
<keyword evidence="2 3" id="KW-0663">Pyridoxal phosphate</keyword>
<comment type="caution">
    <text evidence="4">The sequence shown here is derived from an EMBL/GenBank/DDBJ whole genome shotgun (WGS) entry which is preliminary data.</text>
</comment>
<name>A0A4U6RIA1_BRAEL</name>
<evidence type="ECO:0000256" key="2">
    <source>
        <dbReference type="ARBA" id="ARBA00022898"/>
    </source>
</evidence>
<dbReference type="Gene3D" id="3.90.1150.10">
    <property type="entry name" value="Aspartate Aminotransferase, domain 1"/>
    <property type="match status" value="1"/>
</dbReference>
<reference evidence="4 5" key="1">
    <citation type="submission" date="2019-05" db="EMBL/GenBank/DDBJ databases">
        <title>Draft Genome of Bradyrhizobium elkanii strain SEMIA 938, Used in Commercial Inoculants for Lupinus spp. in Brazil.</title>
        <authorList>
            <person name="Hungria M."/>
            <person name="Delamuta J.R.M."/>
            <person name="Ribeiro R.A."/>
            <person name="Nogueira M.A."/>
        </authorList>
    </citation>
    <scope>NUCLEOTIDE SEQUENCE [LARGE SCALE GENOMIC DNA]</scope>
    <source>
        <strain evidence="4 5">Semia 938</strain>
    </source>
</reference>
<dbReference type="EMBL" id="SZZP01000028">
    <property type="protein sequence ID" value="TKV74079.1"/>
    <property type="molecule type" value="Genomic_DNA"/>
</dbReference>
<sequence>MQTRPSTSSGALEGILAEIRVLPSRTAYSTPGEFGARIVRGEGPYLVGADGTRYLDASCGSGSLIFGHGDDKIIDALHAQSRKLTIFPARHFSSEIVERYACQLLDFGPPSMWRAITFSSGSDAVEAAIKLALQHHFAAKRPQRRKILGRNASYHGNTIAGLGAGGFVARRKPYESVLAPGAKASHAHCVACEFELQAQICALECAQSVEDAILEEGPENVAAVIVEPIVGAALSAAPPDPRYLPRVWEICRHHDILLIADEVMTCFARTGRPFASMHWNVEPDIIICGKAISAGYYPLSALLVSERVVHGPLARGRYFQNGQTFACSPAGAAVGLAVLDRLADGNVAANATRMGEILRASLRKELPGEMINRVRGMGLMVGFDINTSVFKDPQALSPGYYSDRFQRAALKRGLVIYASSGSAGSEVGDHAMLLLPLTISEREVQEATVSLVAAANDLLETENK</sequence>
<dbReference type="InterPro" id="IPR015424">
    <property type="entry name" value="PyrdxlP-dep_Trfase"/>
</dbReference>
<dbReference type="AlphaFoldDB" id="A0A4U6RIA1"/>
<dbReference type="PANTHER" id="PTHR43094">
    <property type="entry name" value="AMINOTRANSFERASE"/>
    <property type="match status" value="1"/>
</dbReference>
<proteinExistence type="inferred from homology"/>
<keyword evidence="4" id="KW-0032">Aminotransferase</keyword>
<dbReference type="SUPFAM" id="SSF53383">
    <property type="entry name" value="PLP-dependent transferases"/>
    <property type="match status" value="1"/>
</dbReference>
<evidence type="ECO:0000256" key="3">
    <source>
        <dbReference type="RuleBase" id="RU003560"/>
    </source>
</evidence>
<evidence type="ECO:0000313" key="5">
    <source>
        <dbReference type="Proteomes" id="UP000305095"/>
    </source>
</evidence>
<dbReference type="GO" id="GO:0008483">
    <property type="term" value="F:transaminase activity"/>
    <property type="evidence" value="ECO:0007669"/>
    <property type="project" value="UniProtKB-KW"/>
</dbReference>
<dbReference type="Pfam" id="PF00202">
    <property type="entry name" value="Aminotran_3"/>
    <property type="match status" value="1"/>
</dbReference>
<dbReference type="Proteomes" id="UP000305095">
    <property type="component" value="Unassembled WGS sequence"/>
</dbReference>
<dbReference type="GO" id="GO:0030170">
    <property type="term" value="F:pyridoxal phosphate binding"/>
    <property type="evidence" value="ECO:0007669"/>
    <property type="project" value="InterPro"/>
</dbReference>
<comment type="similarity">
    <text evidence="1 3">Belongs to the class-III pyridoxal-phosphate-dependent aminotransferase family.</text>
</comment>
<dbReference type="InterPro" id="IPR005814">
    <property type="entry name" value="Aminotrans_3"/>
</dbReference>
<dbReference type="InterPro" id="IPR015422">
    <property type="entry name" value="PyrdxlP-dep_Trfase_small"/>
</dbReference>
<dbReference type="CDD" id="cd00610">
    <property type="entry name" value="OAT_like"/>
    <property type="match status" value="1"/>
</dbReference>
<dbReference type="InterPro" id="IPR015421">
    <property type="entry name" value="PyrdxlP-dep_Trfase_major"/>
</dbReference>